<proteinExistence type="predicted"/>
<feature type="transmembrane region" description="Helical" evidence="1">
    <location>
        <begin position="119"/>
        <end position="144"/>
    </location>
</feature>
<evidence type="ECO:0000256" key="1">
    <source>
        <dbReference type="SAM" id="Phobius"/>
    </source>
</evidence>
<organism evidence="2 3">
    <name type="scientific">Shewanella sairae</name>
    <dbReference type="NCBI Taxonomy" id="190310"/>
    <lineage>
        <taxon>Bacteria</taxon>
        <taxon>Pseudomonadati</taxon>
        <taxon>Pseudomonadota</taxon>
        <taxon>Gammaproteobacteria</taxon>
        <taxon>Alteromonadales</taxon>
        <taxon>Shewanellaceae</taxon>
        <taxon>Shewanella</taxon>
    </lineage>
</organism>
<dbReference type="InterPro" id="IPR019629">
    <property type="entry name" value="Uncharacterised_HI1736/YgjV"/>
</dbReference>
<keyword evidence="1" id="KW-1133">Transmembrane helix</keyword>
<gene>
    <name evidence="2" type="ORF">TUM4438_12620</name>
</gene>
<accession>A0ABQ4P7Z8</accession>
<dbReference type="Proteomes" id="UP000887104">
    <property type="component" value="Unassembled WGS sequence"/>
</dbReference>
<keyword evidence="3" id="KW-1185">Reference proteome</keyword>
<evidence type="ECO:0000313" key="2">
    <source>
        <dbReference type="EMBL" id="GIU43528.1"/>
    </source>
</evidence>
<feature type="transmembrane region" description="Helical" evidence="1">
    <location>
        <begin position="89"/>
        <end position="107"/>
    </location>
</feature>
<keyword evidence="1" id="KW-0812">Transmembrane</keyword>
<evidence type="ECO:0000313" key="3">
    <source>
        <dbReference type="Proteomes" id="UP000887104"/>
    </source>
</evidence>
<keyword evidence="1" id="KW-0472">Membrane</keyword>
<comment type="caution">
    <text evidence="2">The sequence shown here is derived from an EMBL/GenBank/DDBJ whole genome shotgun (WGS) entry which is preliminary data.</text>
</comment>
<dbReference type="Pfam" id="PF10688">
    <property type="entry name" value="Imp-YgjV"/>
    <property type="match status" value="1"/>
</dbReference>
<feature type="transmembrane region" description="Helical" evidence="1">
    <location>
        <begin position="21"/>
        <end position="42"/>
    </location>
</feature>
<protein>
    <recommendedName>
        <fullName evidence="4">YgjV family protein</fullName>
    </recommendedName>
</protein>
<name>A0ABQ4P7Z8_9GAMM</name>
<feature type="transmembrane region" description="Helical" evidence="1">
    <location>
        <begin position="63"/>
        <end position="83"/>
    </location>
</feature>
<evidence type="ECO:0008006" key="4">
    <source>
        <dbReference type="Google" id="ProtNLM"/>
    </source>
</evidence>
<sequence length="162" mass="18076">MAIGWWANAQKNDQQLLSGNLIASGLTAAHLGLLGSNLGMVNQLLNLLRFACCRYCKKLRKRYMFCLPVLFATFALIQGLTLAQHWSEWAAVTSAILMSFALFYCVGSKLRIAMLFSNLLNLTLSVYLNSWSGIAYQVVTIVILSHSLLPQKMVEYDTEHAV</sequence>
<dbReference type="EMBL" id="BPEY01000016">
    <property type="protein sequence ID" value="GIU43528.1"/>
    <property type="molecule type" value="Genomic_DNA"/>
</dbReference>
<reference evidence="2" key="1">
    <citation type="submission" date="2021-05" db="EMBL/GenBank/DDBJ databases">
        <title>Molecular characterization for Shewanella algae harboring chromosomal blaOXA-55-like strains isolated from clinical and environment sample.</title>
        <authorList>
            <person name="Ohama Y."/>
            <person name="Aoki K."/>
            <person name="Harada S."/>
            <person name="Moriya K."/>
            <person name="Ishii Y."/>
            <person name="Tateda K."/>
        </authorList>
    </citation>
    <scope>NUCLEOTIDE SEQUENCE</scope>
    <source>
        <strain evidence="2">JCM 11563</strain>
    </source>
</reference>